<dbReference type="Proteomes" id="UP000002208">
    <property type="component" value="Chromosome"/>
</dbReference>
<evidence type="ECO:0000256" key="1">
    <source>
        <dbReference type="ARBA" id="ARBA00022679"/>
    </source>
</evidence>
<dbReference type="RefSeq" id="WP_012691997.1">
    <property type="nucleotide sequence ID" value="NC_012526.1"/>
</dbReference>
<dbReference type="HOGENOM" id="CLU_013985_35_0_0"/>
<organism evidence="4 5">
    <name type="scientific">Deinococcus deserti (strain DSM 17065 / CIP 109153 / LMG 22923 / VCD115)</name>
    <dbReference type="NCBI Taxonomy" id="546414"/>
    <lineage>
        <taxon>Bacteria</taxon>
        <taxon>Thermotogati</taxon>
        <taxon>Deinococcota</taxon>
        <taxon>Deinococci</taxon>
        <taxon>Deinococcales</taxon>
        <taxon>Deinococcaceae</taxon>
        <taxon>Deinococcus</taxon>
    </lineage>
</organism>
<gene>
    <name evidence="4" type="ordered locus">Deide_00740</name>
</gene>
<evidence type="ECO:0000313" key="5">
    <source>
        <dbReference type="Proteomes" id="UP000002208"/>
    </source>
</evidence>
<sequence>MSLPGKYMLRPATAADADIIAAHRGQMFVDMNELTSQGAEEQLDLWAGWLRSALPQGEYTGILAVYEAQVVGGVGMMVHPKIPSVRDPALFSAYVMNMYVAPPHRRRGLAEALMREMLEVIRSKGMNSVKLHAAPMGRAIYERLGFAESSNPELRLSLGQP</sequence>
<dbReference type="CDD" id="cd04301">
    <property type="entry name" value="NAT_SF"/>
    <property type="match status" value="1"/>
</dbReference>
<evidence type="ECO:0000313" key="4">
    <source>
        <dbReference type="EMBL" id="ACO44874.1"/>
    </source>
</evidence>
<dbReference type="SUPFAM" id="SSF55729">
    <property type="entry name" value="Acyl-CoA N-acyltransferases (Nat)"/>
    <property type="match status" value="1"/>
</dbReference>
<keyword evidence="5" id="KW-1185">Reference proteome</keyword>
<keyword evidence="1 4" id="KW-0808">Transferase</keyword>
<dbReference type="PROSITE" id="PS51186">
    <property type="entry name" value="GNAT"/>
    <property type="match status" value="1"/>
</dbReference>
<proteinExistence type="predicted"/>
<keyword evidence="2" id="KW-0012">Acyltransferase</keyword>
<name>C1CXR8_DEIDV</name>
<dbReference type="InterPro" id="IPR016181">
    <property type="entry name" value="Acyl_CoA_acyltransferase"/>
</dbReference>
<dbReference type="PaxDb" id="546414-Deide_00740"/>
<dbReference type="eggNOG" id="COG0456">
    <property type="taxonomic scope" value="Bacteria"/>
</dbReference>
<feature type="domain" description="N-acetyltransferase" evidence="3">
    <location>
        <begin position="7"/>
        <end position="161"/>
    </location>
</feature>
<dbReference type="Gene3D" id="3.40.630.30">
    <property type="match status" value="1"/>
</dbReference>
<dbReference type="OrthoDB" id="119498at2"/>
<accession>C1CXR8</accession>
<dbReference type="Pfam" id="PF00583">
    <property type="entry name" value="Acetyltransf_1"/>
    <property type="match status" value="1"/>
</dbReference>
<evidence type="ECO:0000259" key="3">
    <source>
        <dbReference type="PROSITE" id="PS51186"/>
    </source>
</evidence>
<dbReference type="GO" id="GO:0016747">
    <property type="term" value="F:acyltransferase activity, transferring groups other than amino-acyl groups"/>
    <property type="evidence" value="ECO:0007669"/>
    <property type="project" value="InterPro"/>
</dbReference>
<reference evidence="4 5" key="1">
    <citation type="journal article" date="2009" name="PLoS Genet.">
        <title>Alliance of proteomics and genomics to unravel the specificities of Sahara bacterium Deinococcus deserti.</title>
        <authorList>
            <person name="de Groot A."/>
            <person name="Dulermo R."/>
            <person name="Ortet P."/>
            <person name="Blanchard L."/>
            <person name="Guerin P."/>
            <person name="Fernandez B."/>
            <person name="Vacherie B."/>
            <person name="Dossat C."/>
            <person name="Jolivet E."/>
            <person name="Siguier P."/>
            <person name="Chandler M."/>
            <person name="Barakat M."/>
            <person name="Dedieu A."/>
            <person name="Barbe V."/>
            <person name="Heulin T."/>
            <person name="Sommer S."/>
            <person name="Achouak W."/>
            <person name="Armengaud J."/>
        </authorList>
    </citation>
    <scope>NUCLEOTIDE SEQUENCE [LARGE SCALE GENOMIC DNA]</scope>
    <source>
        <strain evidence="5">DSM 17065 / CIP 109153 / LMG 22923 / VCD115</strain>
    </source>
</reference>
<dbReference type="PANTHER" id="PTHR43877">
    <property type="entry name" value="AMINOALKYLPHOSPHONATE N-ACETYLTRANSFERASE-RELATED-RELATED"/>
    <property type="match status" value="1"/>
</dbReference>
<dbReference type="KEGG" id="ddr:Deide_00740"/>
<dbReference type="InterPro" id="IPR050832">
    <property type="entry name" value="Bact_Acetyltransf"/>
</dbReference>
<dbReference type="AlphaFoldDB" id="C1CXR8"/>
<evidence type="ECO:0000256" key="2">
    <source>
        <dbReference type="ARBA" id="ARBA00023315"/>
    </source>
</evidence>
<protein>
    <submittedName>
        <fullName evidence="4">Putative GCN5-related N-acetyltransferase</fullName>
    </submittedName>
</protein>
<dbReference type="InterPro" id="IPR000182">
    <property type="entry name" value="GNAT_dom"/>
</dbReference>
<dbReference type="EMBL" id="CP001114">
    <property type="protein sequence ID" value="ACO44874.1"/>
    <property type="molecule type" value="Genomic_DNA"/>
</dbReference>
<dbReference type="STRING" id="546414.Deide_00740"/>